<organism evidence="1 2">
    <name type="scientific">Alteromonas aestuariivivens</name>
    <dbReference type="NCBI Taxonomy" id="1938339"/>
    <lineage>
        <taxon>Bacteria</taxon>
        <taxon>Pseudomonadati</taxon>
        <taxon>Pseudomonadota</taxon>
        <taxon>Gammaproteobacteria</taxon>
        <taxon>Alteromonadales</taxon>
        <taxon>Alteromonadaceae</taxon>
        <taxon>Alteromonas/Salinimonas group</taxon>
        <taxon>Alteromonas</taxon>
    </lineage>
</organism>
<protein>
    <submittedName>
        <fullName evidence="1">Uncharacterized protein</fullName>
    </submittedName>
</protein>
<proteinExistence type="predicted"/>
<evidence type="ECO:0000313" key="2">
    <source>
        <dbReference type="Proteomes" id="UP000256561"/>
    </source>
</evidence>
<accession>A0A3D8MFW6</accession>
<dbReference type="Proteomes" id="UP000256561">
    <property type="component" value="Unassembled WGS sequence"/>
</dbReference>
<keyword evidence="2" id="KW-1185">Reference proteome</keyword>
<sequence length="87" mass="10389">MIMGTFIEPESSVLSTFNWASKHLNESDSCFDFSYHPKDQDRLKLFVNDRCFAFTYDDRSKRWCDDWYQLEPETSFEEVKSGKVELL</sequence>
<evidence type="ECO:0000313" key="1">
    <source>
        <dbReference type="EMBL" id="RDV29108.1"/>
    </source>
</evidence>
<dbReference type="AlphaFoldDB" id="A0A3D8MFW6"/>
<dbReference type="EMBL" id="QRHA01000001">
    <property type="protein sequence ID" value="RDV29108.1"/>
    <property type="molecule type" value="Genomic_DNA"/>
</dbReference>
<name>A0A3D8MFW6_9ALTE</name>
<reference evidence="2" key="1">
    <citation type="submission" date="2018-08" db="EMBL/GenBank/DDBJ databases">
        <authorList>
            <person name="Zhang J."/>
            <person name="Du Z.-J."/>
        </authorList>
    </citation>
    <scope>NUCLEOTIDE SEQUENCE [LARGE SCALE GENOMIC DNA]</scope>
    <source>
        <strain evidence="2">KCTC 52655</strain>
    </source>
</reference>
<gene>
    <name evidence="1" type="ORF">DXV75_01195</name>
</gene>
<comment type="caution">
    <text evidence="1">The sequence shown here is derived from an EMBL/GenBank/DDBJ whole genome shotgun (WGS) entry which is preliminary data.</text>
</comment>